<feature type="domain" description="ABC transporter" evidence="11">
    <location>
        <begin position="8"/>
        <end position="220"/>
    </location>
</feature>
<dbReference type="RefSeq" id="WP_180280715.1">
    <property type="nucleotide sequence ID" value="NZ_JABFDB010000001.1"/>
</dbReference>
<feature type="domain" description="ABC transporter" evidence="11">
    <location>
        <begin position="287"/>
        <end position="510"/>
    </location>
</feature>
<feature type="coiled-coil region" evidence="9">
    <location>
        <begin position="539"/>
        <end position="600"/>
    </location>
</feature>
<dbReference type="PANTHER" id="PTHR42855:SF1">
    <property type="entry name" value="ABC TRANSPORTER DOMAIN-CONTAINING PROTEIN"/>
    <property type="match status" value="1"/>
</dbReference>
<dbReference type="InterPro" id="IPR051309">
    <property type="entry name" value="ABCF_ATPase"/>
</dbReference>
<keyword evidence="7 9" id="KW-0238">DNA-binding</keyword>
<evidence type="ECO:0000256" key="10">
    <source>
        <dbReference type="SAM" id="MobiDB-lite"/>
    </source>
</evidence>
<name>A0ABX2T493_9PROT</name>
<evidence type="ECO:0000313" key="12">
    <source>
        <dbReference type="EMBL" id="NYZ19029.1"/>
    </source>
</evidence>
<dbReference type="EMBL" id="JABFDB010000001">
    <property type="protein sequence ID" value="NYZ19029.1"/>
    <property type="molecule type" value="Genomic_DNA"/>
</dbReference>
<sequence length="609" mass="67012">MPPPAPIAALQGVSVTFGGRPLFEGLDLAIARGDKACLVGRNGTGKSTLMKVLAGMIQPDAGDLFLQPGVRVAYLPQEPDFSGFTSVHDYVAAGLPAAERDEEHRVEAVLDRLQLAPARTPQGLSGGEARRAALARTLVGEPDVMLLDEPTNHLDLPTIEWLEEHLQAYRGGLLLISHDRAFLNKLSRRTMWLDRGALRVSERGFAQFEEWQAEVFAADELAAQKLDRKIETEMKWLREGISARRTRNMGRVRALYALREDRAERIKGGQQAKLAIAEAERGGRMVIEAEGIAKSFDTPEGPRTIVRNFSTRILRGDRVGLIGPNGAGKSTLLKMLTGELAPDSGTVRLGTNLEPAYYDQKREALDPEDTLRRVLCPHGGDKVMVNGQPRHVAGYLKDFLFDTRQLDSPVKALSGGERNRLLLARLFARPSNLMVLDEPTNDLDMDTLDLLEEVLADYQGTLLLVSHDRDFLDRLVTSTIALEGDGTATEYAGGYSDYLLQRPARADRAAAPAKAKPATPAAAAPKAKGKLSYKDQRELDELPARMDRLTEEIRGLETLLADSALFTRDPDRFTRSTARLEAATSELSAAEERWLELEALREELEGGRG</sequence>
<dbReference type="EC" id="3.6.1.-" evidence="9"/>
<evidence type="ECO:0000256" key="7">
    <source>
        <dbReference type="ARBA" id="ARBA00023125"/>
    </source>
</evidence>
<evidence type="ECO:0000256" key="1">
    <source>
        <dbReference type="ARBA" id="ARBA00022490"/>
    </source>
</evidence>
<dbReference type="PROSITE" id="PS00211">
    <property type="entry name" value="ABC_TRANSPORTER_1"/>
    <property type="match status" value="2"/>
</dbReference>
<dbReference type="PANTHER" id="PTHR42855">
    <property type="entry name" value="ABC TRANSPORTER ATP-BINDING SUBUNIT"/>
    <property type="match status" value="1"/>
</dbReference>
<dbReference type="InterPro" id="IPR032524">
    <property type="entry name" value="ABC_tran_C"/>
</dbReference>
<evidence type="ECO:0000256" key="2">
    <source>
        <dbReference type="ARBA" id="ARBA00022737"/>
    </source>
</evidence>
<evidence type="ECO:0000259" key="11">
    <source>
        <dbReference type="PROSITE" id="PS50893"/>
    </source>
</evidence>
<dbReference type="SMART" id="SM00382">
    <property type="entry name" value="AAA"/>
    <property type="match status" value="2"/>
</dbReference>
<dbReference type="HAMAP" id="MF_00848">
    <property type="entry name" value="Uup"/>
    <property type="match status" value="1"/>
</dbReference>
<keyword evidence="4 9" id="KW-0227">DNA damage</keyword>
<dbReference type="PROSITE" id="PS50893">
    <property type="entry name" value="ABC_TRANSPORTER_2"/>
    <property type="match status" value="2"/>
</dbReference>
<keyword evidence="13" id="KW-1185">Reference proteome</keyword>
<dbReference type="CDD" id="cd03221">
    <property type="entry name" value="ABCF_EF-3"/>
    <property type="match status" value="2"/>
</dbReference>
<evidence type="ECO:0000256" key="4">
    <source>
        <dbReference type="ARBA" id="ARBA00022763"/>
    </source>
</evidence>
<feature type="region of interest" description="Disordered" evidence="10">
    <location>
        <begin position="509"/>
        <end position="530"/>
    </location>
</feature>
<dbReference type="InterPro" id="IPR017871">
    <property type="entry name" value="ABC_transporter-like_CS"/>
</dbReference>
<feature type="binding site" evidence="9">
    <location>
        <begin position="323"/>
        <end position="330"/>
    </location>
    <ligand>
        <name>ATP</name>
        <dbReference type="ChEBI" id="CHEBI:30616"/>
        <label>2</label>
    </ligand>
</feature>
<keyword evidence="8 9" id="KW-0234">DNA repair</keyword>
<evidence type="ECO:0000256" key="5">
    <source>
        <dbReference type="ARBA" id="ARBA00022801"/>
    </source>
</evidence>
<dbReference type="InterPro" id="IPR043686">
    <property type="entry name" value="Uup"/>
</dbReference>
<reference evidence="12 13" key="1">
    <citation type="submission" date="2020-05" db="EMBL/GenBank/DDBJ databases">
        <title>Azospirillum oleiclasticum sp. nov, a nitrogen-fixing and heavy crude oil-emulsifying bacterium isolated from the crude oil of Yumen Oilfield.</title>
        <authorList>
            <person name="Wu D."/>
            <person name="Cai M."/>
            <person name="Zhang X."/>
        </authorList>
    </citation>
    <scope>NUCLEOTIDE SEQUENCE [LARGE SCALE GENOMIC DNA]</scope>
    <source>
        <strain evidence="12 13">ROY-1-1-2</strain>
    </source>
</reference>
<evidence type="ECO:0000256" key="3">
    <source>
        <dbReference type="ARBA" id="ARBA00022741"/>
    </source>
</evidence>
<dbReference type="InterPro" id="IPR003593">
    <property type="entry name" value="AAA+_ATPase"/>
</dbReference>
<dbReference type="GO" id="GO:0005524">
    <property type="term" value="F:ATP binding"/>
    <property type="evidence" value="ECO:0007669"/>
    <property type="project" value="UniProtKB-KW"/>
</dbReference>
<keyword evidence="1 9" id="KW-0963">Cytoplasm</keyword>
<comment type="similarity">
    <text evidence="9">Belongs to the ABC transporter superfamily. ABCF family. Uup subfamily.</text>
</comment>
<dbReference type="InterPro" id="IPR037118">
    <property type="entry name" value="Val-tRNA_synth_C_sf"/>
</dbReference>
<keyword evidence="6 9" id="KW-0067">ATP-binding</keyword>
<dbReference type="SUPFAM" id="SSF52540">
    <property type="entry name" value="P-loop containing nucleoside triphosphate hydrolases"/>
    <property type="match status" value="2"/>
</dbReference>
<feature type="binding site" evidence="9">
    <location>
        <begin position="40"/>
        <end position="47"/>
    </location>
    <ligand>
        <name>ATP</name>
        <dbReference type="ChEBI" id="CHEBI:30616"/>
        <label>1</label>
    </ligand>
</feature>
<keyword evidence="3 9" id="KW-0547">Nucleotide-binding</keyword>
<evidence type="ECO:0000256" key="9">
    <source>
        <dbReference type="HAMAP-Rule" id="MF_00848"/>
    </source>
</evidence>
<dbReference type="InterPro" id="IPR003439">
    <property type="entry name" value="ABC_transporter-like_ATP-bd"/>
</dbReference>
<dbReference type="Pfam" id="PF00005">
    <property type="entry name" value="ABC_tran"/>
    <property type="match status" value="2"/>
</dbReference>
<evidence type="ECO:0000256" key="8">
    <source>
        <dbReference type="ARBA" id="ARBA00023204"/>
    </source>
</evidence>
<evidence type="ECO:0000256" key="6">
    <source>
        <dbReference type="ARBA" id="ARBA00022840"/>
    </source>
</evidence>
<gene>
    <name evidence="9" type="primary">uup</name>
    <name evidence="12" type="ORF">HND93_04840</name>
</gene>
<keyword evidence="9" id="KW-0175">Coiled coil</keyword>
<dbReference type="Pfam" id="PF16326">
    <property type="entry name" value="ABC_tran_CTD"/>
    <property type="match status" value="1"/>
</dbReference>
<comment type="function">
    <text evidence="9">Probably plays a role in ribosome assembly or function. May be involved in resolution of branched DNA intermediates that result from template switching in postreplication gaps. Binds DNA and has ATPase activity.</text>
</comment>
<keyword evidence="5 9" id="KW-0378">Hydrolase</keyword>
<dbReference type="InterPro" id="IPR027417">
    <property type="entry name" value="P-loop_NTPase"/>
</dbReference>
<comment type="caution">
    <text evidence="12">The sequence shown here is derived from an EMBL/GenBank/DDBJ whole genome shotgun (WGS) entry which is preliminary data.</text>
</comment>
<evidence type="ECO:0000313" key="13">
    <source>
        <dbReference type="Proteomes" id="UP000584642"/>
    </source>
</evidence>
<dbReference type="Gene3D" id="1.10.287.380">
    <property type="entry name" value="Valyl-tRNA synthetase, C-terminal domain"/>
    <property type="match status" value="1"/>
</dbReference>
<dbReference type="Proteomes" id="UP000584642">
    <property type="component" value="Unassembled WGS sequence"/>
</dbReference>
<dbReference type="Gene3D" id="3.40.50.300">
    <property type="entry name" value="P-loop containing nucleotide triphosphate hydrolases"/>
    <property type="match status" value="2"/>
</dbReference>
<comment type="catalytic activity">
    <reaction evidence="9">
        <text>ATP + H2O = ADP + phosphate + H(+)</text>
        <dbReference type="Rhea" id="RHEA:13065"/>
        <dbReference type="ChEBI" id="CHEBI:15377"/>
        <dbReference type="ChEBI" id="CHEBI:15378"/>
        <dbReference type="ChEBI" id="CHEBI:30616"/>
        <dbReference type="ChEBI" id="CHEBI:43474"/>
        <dbReference type="ChEBI" id="CHEBI:456216"/>
    </reaction>
</comment>
<protein>
    <recommendedName>
        <fullName evidence="9">ATP-binding protein Uup</fullName>
        <ecNumber evidence="9">3.6.1.-</ecNumber>
    </recommendedName>
</protein>
<accession>A0ABX2T493</accession>
<keyword evidence="2 9" id="KW-0677">Repeat</keyword>
<proteinExistence type="inferred from homology"/>
<comment type="subcellular location">
    <subcellularLocation>
        <location evidence="9">Cytoplasm</location>
    </subcellularLocation>
    <text evidence="9">Associates with ribosomes.</text>
</comment>
<feature type="compositionally biased region" description="Low complexity" evidence="10">
    <location>
        <begin position="509"/>
        <end position="526"/>
    </location>
</feature>
<organism evidence="12 13">
    <name type="scientific">Azospirillum oleiclasticum</name>
    <dbReference type="NCBI Taxonomy" id="2735135"/>
    <lineage>
        <taxon>Bacteria</taxon>
        <taxon>Pseudomonadati</taxon>
        <taxon>Pseudomonadota</taxon>
        <taxon>Alphaproteobacteria</taxon>
        <taxon>Rhodospirillales</taxon>
        <taxon>Azospirillaceae</taxon>
        <taxon>Azospirillum</taxon>
    </lineage>
</organism>